<name>A0ABN0VGW7_9ACTN</name>
<accession>A0ABN0VGW7</accession>
<dbReference type="Proteomes" id="UP001501867">
    <property type="component" value="Unassembled WGS sequence"/>
</dbReference>
<proteinExistence type="predicted"/>
<feature type="region of interest" description="Disordered" evidence="1">
    <location>
        <begin position="1"/>
        <end position="25"/>
    </location>
</feature>
<evidence type="ECO:0000256" key="1">
    <source>
        <dbReference type="SAM" id="MobiDB-lite"/>
    </source>
</evidence>
<evidence type="ECO:0000313" key="2">
    <source>
        <dbReference type="EMBL" id="GAA0298796.1"/>
    </source>
</evidence>
<evidence type="ECO:0000313" key="3">
    <source>
        <dbReference type="Proteomes" id="UP001501867"/>
    </source>
</evidence>
<keyword evidence="3" id="KW-1185">Reference proteome</keyword>
<comment type="caution">
    <text evidence="2">The sequence shown here is derived from an EMBL/GenBank/DDBJ whole genome shotgun (WGS) entry which is preliminary data.</text>
</comment>
<organism evidence="2 3">
    <name type="scientific">Streptomyces polychromogenes</name>
    <dbReference type="NCBI Taxonomy" id="67342"/>
    <lineage>
        <taxon>Bacteria</taxon>
        <taxon>Bacillati</taxon>
        <taxon>Actinomycetota</taxon>
        <taxon>Actinomycetes</taxon>
        <taxon>Kitasatosporales</taxon>
        <taxon>Streptomycetaceae</taxon>
        <taxon>Streptomyces</taxon>
    </lineage>
</organism>
<sequence length="60" mass="6458">MTTTRFVRDADAETGERGRFSSAALPRGWRRSPKISEVLLRSLGSAAGLSPAAVTRLAQQ</sequence>
<feature type="compositionally biased region" description="Basic and acidic residues" evidence="1">
    <location>
        <begin position="1"/>
        <end position="19"/>
    </location>
</feature>
<dbReference type="EMBL" id="BAAABV010000021">
    <property type="protein sequence ID" value="GAA0298796.1"/>
    <property type="molecule type" value="Genomic_DNA"/>
</dbReference>
<gene>
    <name evidence="2" type="ORF">GCM10010302_41740</name>
</gene>
<protein>
    <submittedName>
        <fullName evidence="2">Uncharacterized protein</fullName>
    </submittedName>
</protein>
<reference evidence="2 3" key="1">
    <citation type="journal article" date="2019" name="Int. J. Syst. Evol. Microbiol.">
        <title>The Global Catalogue of Microorganisms (GCM) 10K type strain sequencing project: providing services to taxonomists for standard genome sequencing and annotation.</title>
        <authorList>
            <consortium name="The Broad Institute Genomics Platform"/>
            <consortium name="The Broad Institute Genome Sequencing Center for Infectious Disease"/>
            <person name="Wu L."/>
            <person name="Ma J."/>
        </authorList>
    </citation>
    <scope>NUCLEOTIDE SEQUENCE [LARGE SCALE GENOMIC DNA]</scope>
    <source>
        <strain evidence="2 3">JCM 4505</strain>
    </source>
</reference>